<dbReference type="GeneID" id="29114805"/>
<dbReference type="InterPro" id="IPR018574">
    <property type="entry name" value="Structure-sp_endonuc_su_Slx4"/>
</dbReference>
<evidence type="ECO:0000313" key="12">
    <source>
        <dbReference type="Proteomes" id="UP000077248"/>
    </source>
</evidence>
<keyword evidence="6 9" id="KW-0234">DNA repair</keyword>
<evidence type="ECO:0000256" key="9">
    <source>
        <dbReference type="HAMAP-Rule" id="MF_03110"/>
    </source>
</evidence>
<dbReference type="GO" id="GO:0006281">
    <property type="term" value="P:DNA repair"/>
    <property type="evidence" value="ECO:0007669"/>
    <property type="project" value="UniProtKB-UniRule"/>
</dbReference>
<evidence type="ECO:0000256" key="6">
    <source>
        <dbReference type="ARBA" id="ARBA00023204"/>
    </source>
</evidence>
<name>A0A177DED1_ALTAL</name>
<feature type="compositionally biased region" description="Low complexity" evidence="10">
    <location>
        <begin position="178"/>
        <end position="191"/>
    </location>
</feature>
<keyword evidence="12" id="KW-1185">Reference proteome</keyword>
<comment type="similarity">
    <text evidence="2 9">Belongs to the SLX4 family.</text>
</comment>
<feature type="compositionally biased region" description="Basic and acidic residues" evidence="10">
    <location>
        <begin position="471"/>
        <end position="481"/>
    </location>
</feature>
<comment type="function">
    <text evidence="9">Regulatory subunit of the SLX1-SLX4 structure-specific endonuclease that resolves DNA secondary structures generated during DNA repair and recombination. Has endonuclease activity towards branched DNA substrates, introducing single-strand cuts in duplex DNA close to junctions with ss-DNA.</text>
</comment>
<keyword evidence="5 9" id="KW-0233">DNA recombination</keyword>
<feature type="compositionally biased region" description="Basic residues" evidence="10">
    <location>
        <begin position="195"/>
        <end position="207"/>
    </location>
</feature>
<dbReference type="KEGG" id="aalt:CC77DRAFT_1074481"/>
<dbReference type="InterPro" id="IPR027784">
    <property type="entry name" value="Slx4_ascomycetes"/>
</dbReference>
<feature type="compositionally biased region" description="Polar residues" evidence="10">
    <location>
        <begin position="252"/>
        <end position="263"/>
    </location>
</feature>
<organism evidence="11 12">
    <name type="scientific">Alternaria alternata</name>
    <name type="common">Alternaria rot fungus</name>
    <name type="synonym">Torula alternata</name>
    <dbReference type="NCBI Taxonomy" id="5599"/>
    <lineage>
        <taxon>Eukaryota</taxon>
        <taxon>Fungi</taxon>
        <taxon>Dikarya</taxon>
        <taxon>Ascomycota</taxon>
        <taxon>Pezizomycotina</taxon>
        <taxon>Dothideomycetes</taxon>
        <taxon>Pleosporomycetidae</taxon>
        <taxon>Pleosporales</taxon>
        <taxon>Pleosporineae</taxon>
        <taxon>Pleosporaceae</taxon>
        <taxon>Alternaria</taxon>
        <taxon>Alternaria sect. Alternaria</taxon>
        <taxon>Alternaria alternata complex</taxon>
    </lineage>
</organism>
<dbReference type="VEuPathDB" id="FungiDB:CC77DRAFT_1074481"/>
<evidence type="ECO:0000256" key="1">
    <source>
        <dbReference type="ARBA" id="ARBA00004123"/>
    </source>
</evidence>
<evidence type="ECO:0000256" key="7">
    <source>
        <dbReference type="ARBA" id="ARBA00023242"/>
    </source>
</evidence>
<keyword evidence="4 9" id="KW-0227">DNA damage</keyword>
<evidence type="ECO:0000256" key="4">
    <source>
        <dbReference type="ARBA" id="ARBA00022763"/>
    </source>
</evidence>
<feature type="compositionally biased region" description="Basic residues" evidence="10">
    <location>
        <begin position="457"/>
        <end position="467"/>
    </location>
</feature>
<feature type="region of interest" description="Disordered" evidence="10">
    <location>
        <begin position="35"/>
        <end position="64"/>
    </location>
</feature>
<dbReference type="HAMAP" id="MF_03110">
    <property type="entry name" value="Endonuc_su_Slx4"/>
    <property type="match status" value="1"/>
</dbReference>
<evidence type="ECO:0000256" key="3">
    <source>
        <dbReference type="ARBA" id="ARBA00022553"/>
    </source>
</evidence>
<dbReference type="GO" id="GO:0006310">
    <property type="term" value="P:DNA recombination"/>
    <property type="evidence" value="ECO:0007669"/>
    <property type="project" value="UniProtKB-UniRule"/>
</dbReference>
<dbReference type="Proteomes" id="UP000077248">
    <property type="component" value="Unassembled WGS sequence"/>
</dbReference>
<feature type="region of interest" description="Disordered" evidence="10">
    <location>
        <begin position="716"/>
        <end position="735"/>
    </location>
</feature>
<evidence type="ECO:0000313" key="11">
    <source>
        <dbReference type="EMBL" id="OAG17848.1"/>
    </source>
</evidence>
<feature type="compositionally biased region" description="Basic and acidic residues" evidence="10">
    <location>
        <begin position="146"/>
        <end position="167"/>
    </location>
</feature>
<evidence type="ECO:0000256" key="8">
    <source>
        <dbReference type="ARBA" id="ARBA00029496"/>
    </source>
</evidence>
<keyword evidence="3 9" id="KW-0597">Phosphoprotein</keyword>
<feature type="region of interest" description="Disordered" evidence="10">
    <location>
        <begin position="88"/>
        <end position="330"/>
    </location>
</feature>
<sequence length="989" mass="107953">MAGNTYDVVILSSSPPAASPQYEAPSRRVAMLASSPLSFSPPESPLRPTIDASRNSARAAPIPEGAVRGFATVGSLVRSEHFTSRLDDDFDAIQGAQSRRTPQAAIESQSVVEKPTRRSTKKTATTTATEGSEKPKPKPRARKPKPKSDKEILDSDDELRRPPERPTKSPFFDENTLEPPVEAAVEAANAPKLTKSGKPRKPRAKKQKPGEEGAESVPKPKKPRVTKAKAGTGKDASLVSAHFPEEADKCETSGTRPSIQVQDTHTEYPSIWEVHESPRLKKKAAPRQRQPDPIAEGLDLEEAVVRRRDWTPPPDTTVPSPFTDSAGKENRTLAQNADGTFTNLLSNFAYAQSPSAQVTAKSTNADTEVVAATKRRRIELVEIPSNQANPRDSSPEKGKAPKKKPRTITDLVTEQYASKDAEPNPNDSSSNFFDSRASTTTTKVPLNDTSTADGKAVPKKPARRRNSSKSGTEKEKADPKPRSRKASARAAAKPKPVAEKLLSPSSAMSRLQQQDVLFGTSSQLALEESPTTVRQIQFAMKESERDADNLDLVACGAPSRWPRLGRAEGKRGLWAASARDGEGGMLEHLKDIYIPEPDRTQDIPLLMDSTNDMPGGQFDDQSTFIDIDDILSDPPLTISVSSNSPTPLDAAFHALPSQGHRQNNAQREDTGFEDIDNFTQEPPPSNQNAASPNSFVDIDDFDFPPSAQMRKSPVLKFRPPASAPPTMDGSPKKRGRLLKSHPAISKSISTSSSPVLKSLPPKIKAKAKTGHKVPTTPPRGSGRFVDIEEILDSEDEALQVLSPTPPRIRKHVDSEPLPLITLSPTTSPNKAQKGTNVRAKLLAADPALTPIRRISNNLLEWVHIKPSVFSQISAHIRSLPPTIDPKHPSWHEKILMYDPIVLEEFTAYLNANTSIRVFKRATQKQIKTWNSDLKRRGEAAVSVEKDAEDVLAVEKELEGYMAQGWCESLSICCIWGEGRGKGGARKGFY</sequence>
<dbReference type="EMBL" id="KV441485">
    <property type="protein sequence ID" value="OAG17848.1"/>
    <property type="molecule type" value="Genomic_DNA"/>
</dbReference>
<comment type="subcellular location">
    <subcellularLocation>
        <location evidence="1 9">Nucleus</location>
    </subcellularLocation>
</comment>
<dbReference type="GO" id="GO:0006260">
    <property type="term" value="P:DNA replication"/>
    <property type="evidence" value="ECO:0007669"/>
    <property type="project" value="InterPro"/>
</dbReference>
<evidence type="ECO:0000256" key="5">
    <source>
        <dbReference type="ARBA" id="ARBA00023172"/>
    </source>
</evidence>
<feature type="region of interest" description="Disordered" evidence="10">
    <location>
        <begin position="375"/>
        <end position="506"/>
    </location>
</feature>
<protein>
    <recommendedName>
        <fullName evidence="8 9">Structure-specific endonuclease subunit SLX4</fullName>
    </recommendedName>
</protein>
<comment type="subunit">
    <text evidence="9">Forms a heterodimer with SLX1.</text>
</comment>
<evidence type="ECO:0000256" key="2">
    <source>
        <dbReference type="ARBA" id="ARBA00006661"/>
    </source>
</evidence>
<keyword evidence="7 9" id="KW-0539">Nucleus</keyword>
<proteinExistence type="inferred from homology"/>
<dbReference type="STRING" id="5599.A0A177DED1"/>
<feature type="compositionally biased region" description="Polar residues" evidence="10">
    <location>
        <begin position="95"/>
        <end position="111"/>
    </location>
</feature>
<feature type="region of interest" description="Disordered" evidence="10">
    <location>
        <begin position="674"/>
        <end position="711"/>
    </location>
</feature>
<dbReference type="GO" id="GO:0017108">
    <property type="term" value="F:5'-flap endonuclease activity"/>
    <property type="evidence" value="ECO:0007669"/>
    <property type="project" value="InterPro"/>
</dbReference>
<evidence type="ECO:0000256" key="10">
    <source>
        <dbReference type="SAM" id="MobiDB-lite"/>
    </source>
</evidence>
<feature type="compositionally biased region" description="Polar residues" evidence="10">
    <location>
        <begin position="436"/>
        <end position="452"/>
    </location>
</feature>
<feature type="compositionally biased region" description="Low complexity" evidence="10">
    <location>
        <begin position="423"/>
        <end position="435"/>
    </location>
</feature>
<dbReference type="AlphaFoldDB" id="A0A177DED1"/>
<dbReference type="Pfam" id="PF09494">
    <property type="entry name" value="Slx4"/>
    <property type="match status" value="1"/>
</dbReference>
<dbReference type="RefSeq" id="XP_018383269.1">
    <property type="nucleotide sequence ID" value="XM_018529211.1"/>
</dbReference>
<reference evidence="11 12" key="1">
    <citation type="submission" date="2016-05" db="EMBL/GenBank/DDBJ databases">
        <title>Comparative analysis of secretome profiles of manganese(II)-oxidizing ascomycete fungi.</title>
        <authorList>
            <consortium name="DOE Joint Genome Institute"/>
            <person name="Zeiner C.A."/>
            <person name="Purvine S.O."/>
            <person name="Zink E.M."/>
            <person name="Wu S."/>
            <person name="Pasa-Tolic L."/>
            <person name="Chaput D.L."/>
            <person name="Haridas S."/>
            <person name="Grigoriev I.V."/>
            <person name="Santelli C.M."/>
            <person name="Hansel C.M."/>
        </authorList>
    </citation>
    <scope>NUCLEOTIDE SEQUENCE [LARGE SCALE GENOMIC DNA]</scope>
    <source>
        <strain evidence="11 12">SRC1lrK2f</strain>
    </source>
</reference>
<comment type="PTM">
    <text evidence="9">Phosphorylated in response to DNA damage.</text>
</comment>
<dbReference type="GO" id="GO:0033557">
    <property type="term" value="C:Slx1-Slx4 complex"/>
    <property type="evidence" value="ECO:0007669"/>
    <property type="project" value="UniProtKB-UniRule"/>
</dbReference>
<gene>
    <name evidence="9" type="primary">SLX4</name>
    <name evidence="11" type="ORF">CC77DRAFT_1074481</name>
</gene>
<dbReference type="OMA" id="SICCLWK"/>
<accession>A0A177DED1</accession>